<dbReference type="CDD" id="cd00067">
    <property type="entry name" value="GAL4"/>
    <property type="match status" value="1"/>
</dbReference>
<dbReference type="CDD" id="cd12148">
    <property type="entry name" value="fungal_TF_MHR"/>
    <property type="match status" value="1"/>
</dbReference>
<dbReference type="GO" id="GO:0008270">
    <property type="term" value="F:zinc ion binding"/>
    <property type="evidence" value="ECO:0007669"/>
    <property type="project" value="InterPro"/>
</dbReference>
<sequence>MEQSQVLLNLIPTCQRCHRQRRKCDTQLPACRLCQKAKVECMIFDHAMQEVRPRAYVQALITRLEQLRAVKARVSSSPPVTNSDGPGETGQSLEQMAISEPFVLPDTQEFGSEHRPSFDINLTLFLRSGPTTRYFGASSVFPLTVHLLNSALVKGLISDEFTSSTPRSSYPPKQEPEYPIVATTHSRERLNILIGLFLTSINILYGFIDPWTTDADLQAYLQLTHDSSVVSQNLESSQAHQYFRINMICAIACANRARHEPIEHANSMAFFTAAVTCVEDVTSEVSPESLQALLLLIVFCLFYPRKGDLWKLLDYACRLSIELGYHTELDIENENEDQRNLRRSTFWGLYAIERIVGQLLGRGADLPEAIITVHYPSPRLSQSTDEFENIQAITIAHHYRLVYIRSEIYRHLYLSTDMPVLPVGWYKDRFKGLLTWRREMQIDDEMTGVSTVTCDVGYYSTICFIFQPAMMTLLERTKQSATMTNDEAYSESYWIPQDNYYAACELIRTYEKVIRSPHESALSAYPMTFLSAHYIYLAGLTLMTHCLLAVDKRIPVMPPFSDLPQETAYPGVDFSAISEVSASYYISRDFSMGFADKKIAVIGGGLGGMAFMNSARHAGLQNVHLYEAAPEFTEVGAGVNITRNANRALDAFGLKDDVLWKSSRNPPSYMEYYHYRTGEYLGQIDEFGNPKSRQIHRAHLLEALRKNVSNELLSTGKRLITISWDNNRKEYVLSFQDGTSATADIIIGCDGIKSVVRKHLGHGDHPIYSGQMVYRGYVAYEDLSPATSALLRKTVNFRGPKKHVLTLPIGNDESNTSRVGIIAFMTEPLEGWTSESWLDKAPIDDFFEHVKDWTGAVQEIIAGLRKGHPDGRILKQTLYVREPTDKWFATETSSPSSGIILIGDSVHSTLPHQGQGACMAIESGFALAQVLQQWKTSNLDDALQFFQDLRKPRTDRITKTSAETGKMASCDIPEEKWPEIFNYSVMRERMRWVMEYDLFQDIATKHEALYANIKKRHADSTLQEVAA</sequence>
<keyword evidence="2" id="KW-0479">Metal-binding</keyword>
<keyword evidence="1" id="KW-0285">Flavoprotein</keyword>
<dbReference type="GO" id="GO:0044550">
    <property type="term" value="P:secondary metabolite biosynthetic process"/>
    <property type="evidence" value="ECO:0007669"/>
    <property type="project" value="TreeGrafter"/>
</dbReference>
<dbReference type="InterPro" id="IPR036864">
    <property type="entry name" value="Zn2-C6_fun-type_DNA-bd_sf"/>
</dbReference>
<dbReference type="GO" id="GO:0071949">
    <property type="term" value="F:FAD binding"/>
    <property type="evidence" value="ECO:0007669"/>
    <property type="project" value="InterPro"/>
</dbReference>
<reference evidence="11" key="2">
    <citation type="journal article" date="2014" name="PLoS Genet.">
        <title>Signature gene expression reveals novel clues to the molecular mechanisms of dimorphic transition in Penicillium marneffei.</title>
        <authorList>
            <person name="Yang E."/>
            <person name="Wang G."/>
            <person name="Cai J."/>
            <person name="Woo P.C."/>
            <person name="Lau S.K."/>
            <person name="Yuen K.-Y."/>
            <person name="Chow W.-N."/>
            <person name="Lin X."/>
        </authorList>
    </citation>
    <scope>NUCLEOTIDE SEQUENCE</scope>
    <source>
        <strain evidence="11">PM1</strain>
    </source>
</reference>
<dbReference type="Pfam" id="PF04082">
    <property type="entry name" value="Fungal_trans"/>
    <property type="match status" value="1"/>
</dbReference>
<dbReference type="SMART" id="SM00906">
    <property type="entry name" value="Fungal_trans"/>
    <property type="match status" value="1"/>
</dbReference>
<dbReference type="InterPro" id="IPR036188">
    <property type="entry name" value="FAD/NAD-bd_sf"/>
</dbReference>
<reference key="1">
    <citation type="journal article" date="2014" name="PLoS Genet.">
        <title>Signature Gene Expression Reveals Novel Clues to the Molecular Mechanisms of Dimorphic Transition in Penicillium marneffei.</title>
        <authorList>
            <person name="Yang E."/>
            <person name="Wang G."/>
            <person name="Cai J."/>
            <person name="Woo P.C."/>
            <person name="Lau S.K."/>
            <person name="Yuen K.-Y."/>
            <person name="Chow W.-N."/>
            <person name="Lin X."/>
        </authorList>
    </citation>
    <scope>NUCLEOTIDE SEQUENCE [LARGE SCALE GENOMIC DNA]</scope>
    <source>
        <strain>PM1</strain>
    </source>
</reference>
<dbReference type="CDD" id="cd14723">
    <property type="entry name" value="ZIP_Ppr1"/>
    <property type="match status" value="1"/>
</dbReference>
<dbReference type="Pfam" id="PF01494">
    <property type="entry name" value="FAD_binding_3"/>
    <property type="match status" value="1"/>
</dbReference>
<dbReference type="SUPFAM" id="SSF57701">
    <property type="entry name" value="Zn2/Cys6 DNA-binding domain"/>
    <property type="match status" value="1"/>
</dbReference>
<evidence type="ECO:0000256" key="4">
    <source>
        <dbReference type="ARBA" id="ARBA00023002"/>
    </source>
</evidence>
<feature type="compositionally biased region" description="Polar residues" evidence="9">
    <location>
        <begin position="74"/>
        <end position="91"/>
    </location>
</feature>
<dbReference type="SMART" id="SM00066">
    <property type="entry name" value="GAL4"/>
    <property type="match status" value="1"/>
</dbReference>
<evidence type="ECO:0000256" key="1">
    <source>
        <dbReference type="ARBA" id="ARBA00022630"/>
    </source>
</evidence>
<feature type="domain" description="Zn(2)-C6 fungal-type" evidence="10">
    <location>
        <begin position="13"/>
        <end position="43"/>
    </location>
</feature>
<dbReference type="GO" id="GO:0003677">
    <property type="term" value="F:DNA binding"/>
    <property type="evidence" value="ECO:0007669"/>
    <property type="project" value="UniProtKB-KW"/>
</dbReference>
<evidence type="ECO:0000256" key="8">
    <source>
        <dbReference type="ARBA" id="ARBA00023242"/>
    </source>
</evidence>
<keyword evidence="7" id="KW-0804">Transcription</keyword>
<evidence type="ECO:0000256" key="3">
    <source>
        <dbReference type="ARBA" id="ARBA00022827"/>
    </source>
</evidence>
<comment type="caution">
    <text evidence="11">The sequence shown here is derived from an EMBL/GenBank/DDBJ whole genome shotgun (WGS) entry which is preliminary data.</text>
</comment>
<dbReference type="EMBL" id="JPOX01000048">
    <property type="protein sequence ID" value="KFX42121.1"/>
    <property type="molecule type" value="Genomic_DNA"/>
</dbReference>
<dbReference type="PROSITE" id="PS50048">
    <property type="entry name" value="ZN2_CY6_FUNGAL_2"/>
    <property type="match status" value="1"/>
</dbReference>
<feature type="region of interest" description="Disordered" evidence="9">
    <location>
        <begin position="72"/>
        <end position="91"/>
    </location>
</feature>
<dbReference type="SUPFAM" id="SSF51905">
    <property type="entry name" value="FAD/NAD(P)-binding domain"/>
    <property type="match status" value="1"/>
</dbReference>
<dbReference type="GO" id="GO:0016491">
    <property type="term" value="F:oxidoreductase activity"/>
    <property type="evidence" value="ECO:0007669"/>
    <property type="project" value="UniProtKB-KW"/>
</dbReference>
<keyword evidence="8" id="KW-0539">Nucleus</keyword>
<dbReference type="InterPro" id="IPR051104">
    <property type="entry name" value="FAD_monoxygenase"/>
</dbReference>
<evidence type="ECO:0000259" key="10">
    <source>
        <dbReference type="PROSITE" id="PS50048"/>
    </source>
</evidence>
<evidence type="ECO:0000256" key="2">
    <source>
        <dbReference type="ARBA" id="ARBA00022723"/>
    </source>
</evidence>
<dbReference type="PRINTS" id="PR00420">
    <property type="entry name" value="RNGMNOXGNASE"/>
</dbReference>
<evidence type="ECO:0000256" key="5">
    <source>
        <dbReference type="ARBA" id="ARBA00023015"/>
    </source>
</evidence>
<evidence type="ECO:0000313" key="11">
    <source>
        <dbReference type="EMBL" id="KFX42121.1"/>
    </source>
</evidence>
<dbReference type="InterPro" id="IPR001138">
    <property type="entry name" value="Zn2Cys6_DnaBD"/>
</dbReference>
<dbReference type="HOGENOM" id="CLU_294950_0_0_1"/>
<dbReference type="Gene3D" id="3.50.50.60">
    <property type="entry name" value="FAD/NAD(P)-binding domain"/>
    <property type="match status" value="1"/>
</dbReference>
<accession>A0A093V5W8</accession>
<dbReference type="PANTHER" id="PTHR46720:SF3">
    <property type="entry name" value="FAD-BINDING DOMAIN-CONTAINING PROTEIN-RELATED"/>
    <property type="match status" value="1"/>
</dbReference>
<dbReference type="PROSITE" id="PS00463">
    <property type="entry name" value="ZN2_CY6_FUNGAL_1"/>
    <property type="match status" value="1"/>
</dbReference>
<evidence type="ECO:0000256" key="9">
    <source>
        <dbReference type="SAM" id="MobiDB-lite"/>
    </source>
</evidence>
<keyword evidence="3" id="KW-0274">FAD</keyword>
<organism evidence="11">
    <name type="scientific">Talaromyces marneffei PM1</name>
    <dbReference type="NCBI Taxonomy" id="1077442"/>
    <lineage>
        <taxon>Eukaryota</taxon>
        <taxon>Fungi</taxon>
        <taxon>Dikarya</taxon>
        <taxon>Ascomycota</taxon>
        <taxon>Pezizomycotina</taxon>
        <taxon>Eurotiomycetes</taxon>
        <taxon>Eurotiomycetidae</taxon>
        <taxon>Eurotiales</taxon>
        <taxon>Trichocomaceae</taxon>
        <taxon>Talaromyces</taxon>
        <taxon>Talaromyces sect. Talaromyces</taxon>
    </lineage>
</organism>
<dbReference type="Gene3D" id="4.10.240.10">
    <property type="entry name" value="Zn(2)-C6 fungal-type DNA-binding domain"/>
    <property type="match status" value="1"/>
</dbReference>
<gene>
    <name evidence="11" type="ORF">GQ26_0480040</name>
</gene>
<dbReference type="InterPro" id="IPR002938">
    <property type="entry name" value="FAD-bd"/>
</dbReference>
<evidence type="ECO:0000256" key="6">
    <source>
        <dbReference type="ARBA" id="ARBA00023125"/>
    </source>
</evidence>
<dbReference type="GO" id="GO:0000981">
    <property type="term" value="F:DNA-binding transcription factor activity, RNA polymerase II-specific"/>
    <property type="evidence" value="ECO:0007669"/>
    <property type="project" value="InterPro"/>
</dbReference>
<proteinExistence type="predicted"/>
<keyword evidence="6" id="KW-0238">DNA-binding</keyword>
<dbReference type="AlphaFoldDB" id="A0A093V5W8"/>
<protein>
    <submittedName>
        <fullName evidence="11">Salicylate hydroxylase</fullName>
    </submittedName>
</protein>
<keyword evidence="5" id="KW-0805">Transcription regulation</keyword>
<dbReference type="GO" id="GO:0006351">
    <property type="term" value="P:DNA-templated transcription"/>
    <property type="evidence" value="ECO:0007669"/>
    <property type="project" value="InterPro"/>
</dbReference>
<evidence type="ECO:0000256" key="7">
    <source>
        <dbReference type="ARBA" id="ARBA00023163"/>
    </source>
</evidence>
<dbReference type="PANTHER" id="PTHR46720">
    <property type="entry name" value="HYDROXYLASE, PUTATIVE (AFU_ORTHOLOGUE AFUA_3G01460)-RELATED"/>
    <property type="match status" value="1"/>
</dbReference>
<keyword evidence="4" id="KW-0560">Oxidoreductase</keyword>
<dbReference type="Pfam" id="PF00172">
    <property type="entry name" value="Zn_clus"/>
    <property type="match status" value="1"/>
</dbReference>
<dbReference type="SUPFAM" id="SSF54373">
    <property type="entry name" value="FAD-linked reductases, C-terminal domain"/>
    <property type="match status" value="1"/>
</dbReference>
<name>A0A093V5W8_TALMA</name>
<dbReference type="InterPro" id="IPR007219">
    <property type="entry name" value="XnlR_reg_dom"/>
</dbReference>